<evidence type="ECO:0000313" key="3">
    <source>
        <dbReference type="Proteomes" id="UP000807306"/>
    </source>
</evidence>
<organism evidence="2 3">
    <name type="scientific">Crepidotus variabilis</name>
    <dbReference type="NCBI Taxonomy" id="179855"/>
    <lineage>
        <taxon>Eukaryota</taxon>
        <taxon>Fungi</taxon>
        <taxon>Dikarya</taxon>
        <taxon>Basidiomycota</taxon>
        <taxon>Agaricomycotina</taxon>
        <taxon>Agaricomycetes</taxon>
        <taxon>Agaricomycetidae</taxon>
        <taxon>Agaricales</taxon>
        <taxon>Agaricineae</taxon>
        <taxon>Crepidotaceae</taxon>
        <taxon>Crepidotus</taxon>
    </lineage>
</organism>
<name>A0A9P6JPY8_9AGAR</name>
<dbReference type="AlphaFoldDB" id="A0A9P6JPY8"/>
<dbReference type="Proteomes" id="UP000807306">
    <property type="component" value="Unassembled WGS sequence"/>
</dbReference>
<feature type="compositionally biased region" description="Basic and acidic residues" evidence="1">
    <location>
        <begin position="123"/>
        <end position="134"/>
    </location>
</feature>
<accession>A0A9P6JPY8</accession>
<proteinExistence type="predicted"/>
<comment type="caution">
    <text evidence="2">The sequence shown here is derived from an EMBL/GenBank/DDBJ whole genome shotgun (WGS) entry which is preliminary data.</text>
</comment>
<evidence type="ECO:0000256" key="1">
    <source>
        <dbReference type="SAM" id="MobiDB-lite"/>
    </source>
</evidence>
<reference evidence="2" key="1">
    <citation type="submission" date="2020-11" db="EMBL/GenBank/DDBJ databases">
        <authorList>
            <consortium name="DOE Joint Genome Institute"/>
            <person name="Ahrendt S."/>
            <person name="Riley R."/>
            <person name="Andreopoulos W."/>
            <person name="Labutti K."/>
            <person name="Pangilinan J."/>
            <person name="Ruiz-Duenas F.J."/>
            <person name="Barrasa J.M."/>
            <person name="Sanchez-Garcia M."/>
            <person name="Camarero S."/>
            <person name="Miyauchi S."/>
            <person name="Serrano A."/>
            <person name="Linde D."/>
            <person name="Babiker R."/>
            <person name="Drula E."/>
            <person name="Ayuso-Fernandez I."/>
            <person name="Pacheco R."/>
            <person name="Padilla G."/>
            <person name="Ferreira P."/>
            <person name="Barriuso J."/>
            <person name="Kellner H."/>
            <person name="Castanera R."/>
            <person name="Alfaro M."/>
            <person name="Ramirez L."/>
            <person name="Pisabarro A.G."/>
            <person name="Kuo A."/>
            <person name="Tritt A."/>
            <person name="Lipzen A."/>
            <person name="He G."/>
            <person name="Yan M."/>
            <person name="Ng V."/>
            <person name="Cullen D."/>
            <person name="Martin F."/>
            <person name="Rosso M.-N."/>
            <person name="Henrissat B."/>
            <person name="Hibbett D."/>
            <person name="Martinez A.T."/>
            <person name="Grigoriev I.V."/>
        </authorList>
    </citation>
    <scope>NUCLEOTIDE SEQUENCE</scope>
    <source>
        <strain evidence="2">CBS 506.95</strain>
    </source>
</reference>
<evidence type="ECO:0000313" key="2">
    <source>
        <dbReference type="EMBL" id="KAF9528080.1"/>
    </source>
</evidence>
<feature type="region of interest" description="Disordered" evidence="1">
    <location>
        <begin position="106"/>
        <end position="137"/>
    </location>
</feature>
<sequence>MSSSFKFKPILNYPSIRLNTRHYSLFSHRYTLNIRYGYSRVVQMPSPPQLLDSVLVDYSIANSQYDAFASTASCTWSIIPAGCWMLDGRSMCKVFKPRRVDASKRPPCVQAVRADSSGSSGSRRPEAEGRRSEEGAEGIHLPSQFTVHSSEFRVLVIVVLVRILRHPSSVGTLSVVYDTHTMLDVEQLGSVLGQGPGRDEMGRDGAIGIFSDIEALQVEGRSLYTSDFNTSDTINTSDVRPQMRFLSA</sequence>
<keyword evidence="3" id="KW-1185">Reference proteome</keyword>
<feature type="compositionally biased region" description="Low complexity" evidence="1">
    <location>
        <begin position="113"/>
        <end position="122"/>
    </location>
</feature>
<protein>
    <submittedName>
        <fullName evidence="2">Uncharacterized protein</fullName>
    </submittedName>
</protein>
<gene>
    <name evidence="2" type="ORF">CPB83DRAFT_932934</name>
</gene>
<dbReference type="EMBL" id="MU157856">
    <property type="protein sequence ID" value="KAF9528080.1"/>
    <property type="molecule type" value="Genomic_DNA"/>
</dbReference>